<feature type="transmembrane region" description="Helical" evidence="1">
    <location>
        <begin position="298"/>
        <end position="321"/>
    </location>
</feature>
<evidence type="ECO:0000313" key="3">
    <source>
        <dbReference type="EMBL" id="MDC0747738.1"/>
    </source>
</evidence>
<keyword evidence="4" id="KW-1185">Reference proteome</keyword>
<name>A0ABT5F2W3_9BACT</name>
<gene>
    <name evidence="3" type="ORF">POL67_40770</name>
</gene>
<comment type="caution">
    <text evidence="3">The sequence shown here is derived from an EMBL/GenBank/DDBJ whole genome shotgun (WGS) entry which is preliminary data.</text>
</comment>
<feature type="signal peptide" evidence="2">
    <location>
        <begin position="1"/>
        <end position="22"/>
    </location>
</feature>
<evidence type="ECO:0000313" key="4">
    <source>
        <dbReference type="Proteomes" id="UP001221411"/>
    </source>
</evidence>
<feature type="chain" id="PRO_5046941041" description="PEGA domain-containing protein" evidence="2">
    <location>
        <begin position="23"/>
        <end position="351"/>
    </location>
</feature>
<dbReference type="Proteomes" id="UP001221411">
    <property type="component" value="Unassembled WGS sequence"/>
</dbReference>
<feature type="transmembrane region" description="Helical" evidence="1">
    <location>
        <begin position="264"/>
        <end position="286"/>
    </location>
</feature>
<evidence type="ECO:0008006" key="5">
    <source>
        <dbReference type="Google" id="ProtNLM"/>
    </source>
</evidence>
<evidence type="ECO:0000256" key="2">
    <source>
        <dbReference type="SAM" id="SignalP"/>
    </source>
</evidence>
<accession>A0ABT5F2W3</accession>
<protein>
    <recommendedName>
        <fullName evidence="5">PEGA domain-containing protein</fullName>
    </recommendedName>
</protein>
<keyword evidence="2" id="KW-0732">Signal</keyword>
<keyword evidence="1" id="KW-1133">Transmembrane helix</keyword>
<evidence type="ECO:0000256" key="1">
    <source>
        <dbReference type="SAM" id="Phobius"/>
    </source>
</evidence>
<sequence>MKYLLLASTVLLAVSVSSAALADEPDDPGAATKIYSAPPPTEPIKVPEVMKIPYTDFNTDRALMTLYHAATRKRLLEAQALEKAGKTQEALETYQDAYAHQGLPDTQLELGFAQARAGMMLPCARNIQAVIAFWTLRDYALHPVEEVRSVLAYCAKRVGTIALRVNIPGARITVDGELVMDWPYHDEFYVEPGGHEIKANASGYWMNETHVDIKAGERKELRIAMQQRIHSQYVAFPAAPMNVSIHANISRTSKDDPPTWPKGLMVASGVGMGLGVAGLATGLVFVNNAESKSSAATWTGVAAAGGMLLGLGVTGLIIGMANRPEPPPPNVIITPQFAKGEGGVQLSGTMP</sequence>
<organism evidence="3 4">
    <name type="scientific">Polyangium mundeleinium</name>
    <dbReference type="NCBI Taxonomy" id="2995306"/>
    <lineage>
        <taxon>Bacteria</taxon>
        <taxon>Pseudomonadati</taxon>
        <taxon>Myxococcota</taxon>
        <taxon>Polyangia</taxon>
        <taxon>Polyangiales</taxon>
        <taxon>Polyangiaceae</taxon>
        <taxon>Polyangium</taxon>
    </lineage>
</organism>
<keyword evidence="1" id="KW-0812">Transmembrane</keyword>
<dbReference type="RefSeq" id="WP_271926355.1">
    <property type="nucleotide sequence ID" value="NZ_JAQNDO010000001.1"/>
</dbReference>
<proteinExistence type="predicted"/>
<keyword evidence="1" id="KW-0472">Membrane</keyword>
<reference evidence="3 4" key="1">
    <citation type="submission" date="2022-11" db="EMBL/GenBank/DDBJ databases">
        <title>Minimal conservation of predation-associated metabolite biosynthetic gene clusters underscores biosynthetic potential of Myxococcota including descriptions for ten novel species: Archangium lansinium sp. nov., Myxococcus landrumus sp. nov., Nannocystis bai.</title>
        <authorList>
            <person name="Ahearne A."/>
            <person name="Stevens C."/>
            <person name="Dowd S."/>
        </authorList>
    </citation>
    <scope>NUCLEOTIDE SEQUENCE [LARGE SCALE GENOMIC DNA]</scope>
    <source>
        <strain evidence="3 4">RJM3</strain>
    </source>
</reference>
<dbReference type="EMBL" id="JAQNDO010000001">
    <property type="protein sequence ID" value="MDC0747738.1"/>
    <property type="molecule type" value="Genomic_DNA"/>
</dbReference>